<accession>A0A8T1E6R6</accession>
<organism evidence="1 2">
    <name type="scientific">Phytophthora cactorum</name>
    <dbReference type="NCBI Taxonomy" id="29920"/>
    <lineage>
        <taxon>Eukaryota</taxon>
        <taxon>Sar</taxon>
        <taxon>Stramenopiles</taxon>
        <taxon>Oomycota</taxon>
        <taxon>Peronosporomycetes</taxon>
        <taxon>Peronosporales</taxon>
        <taxon>Peronosporaceae</taxon>
        <taxon>Phytophthora</taxon>
    </lineage>
</organism>
<evidence type="ECO:0000313" key="1">
    <source>
        <dbReference type="EMBL" id="KAG2949363.1"/>
    </source>
</evidence>
<sequence>MVGLELRRLITIVYDLSSRTAVSLASAEAAFRREEKPRCAEDDPLSLLLPHHCDGHFERIRANRPTRRCSGRATWGPPRLRQICETCPFCSGRHAQRRNLCRQCDTQVENNIGRILNTQQSLPSRSWPNLSVRRALSLVGSTMLPSEDSGSGACSGNKLWTTPGDYRGS</sequence>
<dbReference type="AlphaFoldDB" id="A0A8T1E6R6"/>
<reference evidence="1" key="1">
    <citation type="submission" date="2018-10" db="EMBL/GenBank/DDBJ databases">
        <title>Effector identification in a new, highly contiguous assembly of the strawberry crown rot pathogen Phytophthora cactorum.</title>
        <authorList>
            <person name="Armitage A.D."/>
            <person name="Nellist C.F."/>
            <person name="Bates H."/>
            <person name="Vickerstaff R.J."/>
            <person name="Harrison R.J."/>
        </authorList>
    </citation>
    <scope>NUCLEOTIDE SEQUENCE</scope>
    <source>
        <strain evidence="1">4040</strain>
    </source>
</reference>
<name>A0A8T1E6R6_9STRA</name>
<evidence type="ECO:0000313" key="2">
    <source>
        <dbReference type="Proteomes" id="UP000736787"/>
    </source>
</evidence>
<dbReference type="Proteomes" id="UP000736787">
    <property type="component" value="Unassembled WGS sequence"/>
</dbReference>
<proteinExistence type="predicted"/>
<gene>
    <name evidence="1" type="ORF">PC117_g5318</name>
</gene>
<protein>
    <submittedName>
        <fullName evidence="1">Uncharacterized protein</fullName>
    </submittedName>
</protein>
<comment type="caution">
    <text evidence="1">The sequence shown here is derived from an EMBL/GenBank/DDBJ whole genome shotgun (WGS) entry which is preliminary data.</text>
</comment>
<dbReference type="EMBL" id="RCMK01000092">
    <property type="protein sequence ID" value="KAG2949363.1"/>
    <property type="molecule type" value="Genomic_DNA"/>
</dbReference>